<proteinExistence type="inferred from homology"/>
<dbReference type="InterPro" id="IPR036508">
    <property type="entry name" value="Chitin-bd_dom_sf"/>
</dbReference>
<dbReference type="Pfam" id="PF00704">
    <property type="entry name" value="Glyco_hydro_18"/>
    <property type="match status" value="1"/>
</dbReference>
<dbReference type="Gene3D" id="2.170.140.10">
    <property type="entry name" value="Chitin binding domain"/>
    <property type="match status" value="1"/>
</dbReference>
<dbReference type="InterPro" id="IPR029070">
    <property type="entry name" value="Chitinase_insertion_sf"/>
</dbReference>
<evidence type="ECO:0000256" key="7">
    <source>
        <dbReference type="SAM" id="MobiDB-lite"/>
    </source>
</evidence>
<dbReference type="InterPro" id="IPR050314">
    <property type="entry name" value="Glycosyl_Hydrlase_18"/>
</dbReference>
<feature type="domain" description="GH18" evidence="9">
    <location>
        <begin position="135"/>
        <end position="517"/>
    </location>
</feature>
<dbReference type="SMART" id="SM00636">
    <property type="entry name" value="Glyco_18"/>
    <property type="match status" value="1"/>
</dbReference>
<feature type="region of interest" description="Disordered" evidence="7">
    <location>
        <begin position="532"/>
        <end position="588"/>
    </location>
</feature>
<dbReference type="SUPFAM" id="SSF54556">
    <property type="entry name" value="Chitinase insertion domain"/>
    <property type="match status" value="1"/>
</dbReference>
<dbReference type="InterPro" id="IPR002557">
    <property type="entry name" value="Chitin-bd_dom"/>
</dbReference>
<feature type="compositionally biased region" description="Polar residues" evidence="7">
    <location>
        <begin position="46"/>
        <end position="59"/>
    </location>
</feature>
<feature type="compositionally biased region" description="Low complexity" evidence="7">
    <location>
        <begin position="575"/>
        <end position="585"/>
    </location>
</feature>
<keyword evidence="3 6" id="KW-0378">Hydrolase</keyword>
<evidence type="ECO:0000256" key="5">
    <source>
        <dbReference type="ARBA" id="ARBA00023295"/>
    </source>
</evidence>
<dbReference type="SUPFAM" id="SSF57625">
    <property type="entry name" value="Invertebrate chitin-binding proteins"/>
    <property type="match status" value="1"/>
</dbReference>
<comment type="similarity">
    <text evidence="1">Belongs to the glycosyl hydrolase 18 family. Chitinase class II subfamily.</text>
</comment>
<dbReference type="Pfam" id="PF01607">
    <property type="entry name" value="CBM_14"/>
    <property type="match status" value="1"/>
</dbReference>
<dbReference type="GO" id="GO:0005576">
    <property type="term" value="C:extracellular region"/>
    <property type="evidence" value="ECO:0007669"/>
    <property type="project" value="InterPro"/>
</dbReference>
<keyword evidence="2" id="KW-0147">Chitin-binding</keyword>
<evidence type="ECO:0000256" key="1">
    <source>
        <dbReference type="ARBA" id="ARBA00009121"/>
    </source>
</evidence>
<dbReference type="PANTHER" id="PTHR11177">
    <property type="entry name" value="CHITINASE"/>
    <property type="match status" value="1"/>
</dbReference>
<dbReference type="EMBL" id="ASGP02000001">
    <property type="protein sequence ID" value="KAH9527532.1"/>
    <property type="molecule type" value="Genomic_DNA"/>
</dbReference>
<dbReference type="SUPFAM" id="SSF51445">
    <property type="entry name" value="(Trans)glycosidases"/>
    <property type="match status" value="1"/>
</dbReference>
<evidence type="ECO:0000313" key="10">
    <source>
        <dbReference type="EMBL" id="KAH9527532.1"/>
    </source>
</evidence>
<dbReference type="GO" id="GO:0005975">
    <property type="term" value="P:carbohydrate metabolic process"/>
    <property type="evidence" value="ECO:0007669"/>
    <property type="project" value="InterPro"/>
</dbReference>
<evidence type="ECO:0000256" key="3">
    <source>
        <dbReference type="ARBA" id="ARBA00022801"/>
    </source>
</evidence>
<dbReference type="GO" id="GO:0008061">
    <property type="term" value="F:chitin binding"/>
    <property type="evidence" value="ECO:0007669"/>
    <property type="project" value="UniProtKB-KW"/>
</dbReference>
<name>A0A922LB98_DERFA</name>
<evidence type="ECO:0000313" key="11">
    <source>
        <dbReference type="Proteomes" id="UP000790347"/>
    </source>
</evidence>
<evidence type="ECO:0000256" key="4">
    <source>
        <dbReference type="ARBA" id="ARBA00023157"/>
    </source>
</evidence>
<protein>
    <submittedName>
        <fullName evidence="10">Cht9p, variant 2</fullName>
    </submittedName>
</protein>
<sequence length="641" mass="73595">MPFDMEKFMKMINTMNEFLVEYDRKLTHLEFLRMKTRFLEEEMAKKQNNVHNIQTPSTLSSRTTNKKKKNSKRNESTNSNLSLSDTRKKPDSSSTQLPRIDFKMKFSICFLSFLFLLLIFGTVSAQSRDRNDKPYRIVCYWGTWAFYRPASGKFQAENVNPNLCTHIMYGFAKLQNNKIALYDPDLDDGDEDWNSGLQWGHGMIRRMVNLRTYNPHLTTMISLGGWNEGSDKYSIMVRDPASRKIFIQSVLHLLAEFDLDGLDFDWEYPAMQASGDSDRKPGRAEDKEDFVTLLRELHEAFQPHGYVLSSAVSAGKPTIDRAYNIPEVSKYLDFINLMSYDYHGGWESHTGHNAPLNSYKNANELDKEFTVTYSVEYWLNHGVDPKKLVLGIPLYGRTFTLAGSEHGIGAPTIGKGGESGTITRTIGMLGYNEICTMIKQGWQLYRDEIERIPYAVHANQWIGYDDRESVNEKLNLLMAKHLGGAMVWSIDTDDFVGNCVGVKYPLLRSISKKLNNVDGPDPDIKRYHYHTSTAKPHTDGTTSTHHDHKTTTTKHHKTTQPHHKTTQPHHKTTQPHHTQTITTTTERPHGKFQCHQAGFFADPENPRKFHQCVDFGGHLKDYEFMCGEGTHYDEKLHICVR</sequence>
<reference evidence="10" key="1">
    <citation type="submission" date="2013-05" db="EMBL/GenBank/DDBJ databases">
        <authorList>
            <person name="Yim A.K.Y."/>
            <person name="Chan T.F."/>
            <person name="Ji K.M."/>
            <person name="Liu X.Y."/>
            <person name="Zhou J.W."/>
            <person name="Li R.Q."/>
            <person name="Yang K.Y."/>
            <person name="Li J."/>
            <person name="Li M."/>
            <person name="Law P.T.W."/>
            <person name="Wu Y.L."/>
            <person name="Cai Z.L."/>
            <person name="Qin H."/>
            <person name="Bao Y."/>
            <person name="Leung R.K.K."/>
            <person name="Ng P.K.S."/>
            <person name="Zou J."/>
            <person name="Zhong X.J."/>
            <person name="Ran P.X."/>
            <person name="Zhong N.S."/>
            <person name="Liu Z.G."/>
            <person name="Tsui S.K.W."/>
        </authorList>
    </citation>
    <scope>NUCLEOTIDE SEQUENCE</scope>
    <source>
        <strain evidence="10">Derf</strain>
        <tissue evidence="10">Whole organism</tissue>
    </source>
</reference>
<evidence type="ECO:0000256" key="8">
    <source>
        <dbReference type="SAM" id="Phobius"/>
    </source>
</evidence>
<keyword evidence="4" id="KW-1015">Disulfide bond</keyword>
<dbReference type="InterPro" id="IPR017853">
    <property type="entry name" value="GH"/>
</dbReference>
<dbReference type="InterPro" id="IPR001579">
    <property type="entry name" value="Glyco_hydro_18_chit_AS"/>
</dbReference>
<dbReference type="PANTHER" id="PTHR11177:SF360">
    <property type="entry name" value="CHITINASE 4-RELATED"/>
    <property type="match status" value="1"/>
</dbReference>
<gene>
    <name evidence="10" type="primary">Cht9_4</name>
    <name evidence="10" type="ORF">DERF_001541</name>
</gene>
<feature type="transmembrane region" description="Helical" evidence="8">
    <location>
        <begin position="106"/>
        <end position="125"/>
    </location>
</feature>
<keyword evidence="5 6" id="KW-0326">Glycosidase</keyword>
<dbReference type="InterPro" id="IPR011583">
    <property type="entry name" value="Chitinase_II/V-like_cat"/>
</dbReference>
<accession>A0A922LB98</accession>
<keyword evidence="8" id="KW-0812">Transmembrane</keyword>
<dbReference type="GO" id="GO:0004568">
    <property type="term" value="F:chitinase activity"/>
    <property type="evidence" value="ECO:0007669"/>
    <property type="project" value="TreeGrafter"/>
</dbReference>
<dbReference type="FunFam" id="3.10.50.10:FF:000001">
    <property type="entry name" value="Chitinase 3-like 1"/>
    <property type="match status" value="1"/>
</dbReference>
<evidence type="ECO:0000259" key="9">
    <source>
        <dbReference type="PROSITE" id="PS51910"/>
    </source>
</evidence>
<dbReference type="Proteomes" id="UP000790347">
    <property type="component" value="Unassembled WGS sequence"/>
</dbReference>
<comment type="caution">
    <text evidence="10">The sequence shown here is derived from an EMBL/GenBank/DDBJ whole genome shotgun (WGS) entry which is preliminary data.</text>
</comment>
<organism evidence="10 11">
    <name type="scientific">Dermatophagoides farinae</name>
    <name type="common">American house dust mite</name>
    <dbReference type="NCBI Taxonomy" id="6954"/>
    <lineage>
        <taxon>Eukaryota</taxon>
        <taxon>Metazoa</taxon>
        <taxon>Ecdysozoa</taxon>
        <taxon>Arthropoda</taxon>
        <taxon>Chelicerata</taxon>
        <taxon>Arachnida</taxon>
        <taxon>Acari</taxon>
        <taxon>Acariformes</taxon>
        <taxon>Sarcoptiformes</taxon>
        <taxon>Astigmata</taxon>
        <taxon>Psoroptidia</taxon>
        <taxon>Analgoidea</taxon>
        <taxon>Pyroglyphidae</taxon>
        <taxon>Dermatophagoidinae</taxon>
        <taxon>Dermatophagoides</taxon>
    </lineage>
</organism>
<dbReference type="InterPro" id="IPR001223">
    <property type="entry name" value="Glyco_hydro18_cat"/>
</dbReference>
<keyword evidence="11" id="KW-1185">Reference proteome</keyword>
<evidence type="ECO:0000256" key="6">
    <source>
        <dbReference type="RuleBase" id="RU000489"/>
    </source>
</evidence>
<dbReference type="GO" id="GO:0006032">
    <property type="term" value="P:chitin catabolic process"/>
    <property type="evidence" value="ECO:0007669"/>
    <property type="project" value="TreeGrafter"/>
</dbReference>
<feature type="compositionally biased region" description="Basic residues" evidence="7">
    <location>
        <begin position="546"/>
        <end position="574"/>
    </location>
</feature>
<dbReference type="Gene3D" id="3.20.20.80">
    <property type="entry name" value="Glycosidases"/>
    <property type="match status" value="1"/>
</dbReference>
<evidence type="ECO:0000256" key="2">
    <source>
        <dbReference type="ARBA" id="ARBA00022669"/>
    </source>
</evidence>
<keyword evidence="8" id="KW-1133">Transmembrane helix</keyword>
<feature type="region of interest" description="Disordered" evidence="7">
    <location>
        <begin position="45"/>
        <end position="95"/>
    </location>
</feature>
<dbReference type="PROSITE" id="PS51910">
    <property type="entry name" value="GH18_2"/>
    <property type="match status" value="1"/>
</dbReference>
<keyword evidence="8" id="KW-0472">Membrane</keyword>
<dbReference type="Gene3D" id="3.10.50.10">
    <property type="match status" value="1"/>
</dbReference>
<dbReference type="CDD" id="cd02872">
    <property type="entry name" value="GH18_chitolectin_chitotriosidase"/>
    <property type="match status" value="1"/>
</dbReference>
<dbReference type="PROSITE" id="PS01095">
    <property type="entry name" value="GH18_1"/>
    <property type="match status" value="1"/>
</dbReference>
<reference evidence="10" key="2">
    <citation type="journal article" date="2022" name="Res Sq">
        <title>Comparative Genomics Reveals Insights into the Divergent Evolution of Astigmatic Mites and Household Pest Adaptations.</title>
        <authorList>
            <person name="Xiong Q."/>
            <person name="Wan A.T.-Y."/>
            <person name="Liu X.-Y."/>
            <person name="Fung C.S.-H."/>
            <person name="Xiao X."/>
            <person name="Malainual N."/>
            <person name="Hou J."/>
            <person name="Wang L."/>
            <person name="Wang M."/>
            <person name="Yang K."/>
            <person name="Cui Y."/>
            <person name="Leung E."/>
            <person name="Nong W."/>
            <person name="Shin S.-K."/>
            <person name="Au S."/>
            <person name="Jeong K.Y."/>
            <person name="Chew F.T."/>
            <person name="Hui J."/>
            <person name="Leung T.F."/>
            <person name="Tungtrongchitr A."/>
            <person name="Zhong N."/>
            <person name="Liu Z."/>
            <person name="Tsui S."/>
        </authorList>
    </citation>
    <scope>NUCLEOTIDE SEQUENCE</scope>
    <source>
        <strain evidence="10">Derf</strain>
        <tissue evidence="10">Whole organism</tissue>
    </source>
</reference>
<dbReference type="AlphaFoldDB" id="A0A922LB98"/>